<protein>
    <submittedName>
        <fullName evidence="1">Uncharacterized protein</fullName>
    </submittedName>
</protein>
<dbReference type="EMBL" id="GBRH01253853">
    <property type="protein sequence ID" value="JAD44042.1"/>
    <property type="molecule type" value="Transcribed_RNA"/>
</dbReference>
<proteinExistence type="predicted"/>
<name>A0A0A9AAH1_ARUDO</name>
<evidence type="ECO:0000313" key="1">
    <source>
        <dbReference type="EMBL" id="JAD44042.1"/>
    </source>
</evidence>
<sequence>MHNSRRSLLPCK</sequence>
<organism evidence="1">
    <name type="scientific">Arundo donax</name>
    <name type="common">Giant reed</name>
    <name type="synonym">Donax arundinaceus</name>
    <dbReference type="NCBI Taxonomy" id="35708"/>
    <lineage>
        <taxon>Eukaryota</taxon>
        <taxon>Viridiplantae</taxon>
        <taxon>Streptophyta</taxon>
        <taxon>Embryophyta</taxon>
        <taxon>Tracheophyta</taxon>
        <taxon>Spermatophyta</taxon>
        <taxon>Magnoliopsida</taxon>
        <taxon>Liliopsida</taxon>
        <taxon>Poales</taxon>
        <taxon>Poaceae</taxon>
        <taxon>PACMAD clade</taxon>
        <taxon>Arundinoideae</taxon>
        <taxon>Arundineae</taxon>
        <taxon>Arundo</taxon>
    </lineage>
</organism>
<reference evidence="1" key="1">
    <citation type="submission" date="2014-09" db="EMBL/GenBank/DDBJ databases">
        <authorList>
            <person name="Magalhaes I.L.F."/>
            <person name="Oliveira U."/>
            <person name="Santos F.R."/>
            <person name="Vidigal T.H.D.A."/>
            <person name="Brescovit A.D."/>
            <person name="Santos A.J."/>
        </authorList>
    </citation>
    <scope>NUCLEOTIDE SEQUENCE</scope>
    <source>
        <tissue evidence="1">Shoot tissue taken approximately 20 cm above the soil surface</tissue>
    </source>
</reference>
<reference evidence="1" key="2">
    <citation type="journal article" date="2015" name="Data Brief">
        <title>Shoot transcriptome of the giant reed, Arundo donax.</title>
        <authorList>
            <person name="Barrero R.A."/>
            <person name="Guerrero F.D."/>
            <person name="Moolhuijzen P."/>
            <person name="Goolsby J.A."/>
            <person name="Tidwell J."/>
            <person name="Bellgard S.E."/>
            <person name="Bellgard M.I."/>
        </authorList>
    </citation>
    <scope>NUCLEOTIDE SEQUENCE</scope>
    <source>
        <tissue evidence="1">Shoot tissue taken approximately 20 cm above the soil surface</tissue>
    </source>
</reference>
<accession>A0A0A9AAH1</accession>